<dbReference type="Gene3D" id="3.40.50.300">
    <property type="entry name" value="P-loop containing nucleotide triphosphate hydrolases"/>
    <property type="match status" value="1"/>
</dbReference>
<dbReference type="GO" id="GO:0016887">
    <property type="term" value="F:ATP hydrolysis activity"/>
    <property type="evidence" value="ECO:0007669"/>
    <property type="project" value="UniProtKB-UniRule"/>
</dbReference>
<dbReference type="PROSITE" id="PS50893">
    <property type="entry name" value="ABC_TRANSPORTER_2"/>
    <property type="match status" value="1"/>
</dbReference>
<gene>
    <name evidence="14" type="ORF">EDM21_18485</name>
</gene>
<dbReference type="Pfam" id="PF00571">
    <property type="entry name" value="CBS"/>
    <property type="match status" value="2"/>
</dbReference>
<keyword evidence="2 10" id="KW-0813">Transport</keyword>
<dbReference type="InterPro" id="IPR046342">
    <property type="entry name" value="CBS_dom_sf"/>
</dbReference>
<dbReference type="FunFam" id="3.40.50.300:FF:000425">
    <property type="entry name" value="Probable ABC transporter, ATP-binding subunit"/>
    <property type="match status" value="1"/>
</dbReference>
<keyword evidence="10" id="KW-0472">Membrane</keyword>
<comment type="catalytic activity">
    <reaction evidence="7">
        <text>a quaternary ammonium(out) + ATP + H2O = a quaternary ammonium(in) + ADP + phosphate + H(+)</text>
        <dbReference type="Rhea" id="RHEA:11036"/>
        <dbReference type="ChEBI" id="CHEBI:15377"/>
        <dbReference type="ChEBI" id="CHEBI:15378"/>
        <dbReference type="ChEBI" id="CHEBI:30616"/>
        <dbReference type="ChEBI" id="CHEBI:35267"/>
        <dbReference type="ChEBI" id="CHEBI:43474"/>
        <dbReference type="ChEBI" id="CHEBI:456216"/>
        <dbReference type="EC" id="7.6.2.9"/>
    </reaction>
</comment>
<evidence type="ECO:0000259" key="13">
    <source>
        <dbReference type="PROSITE" id="PS51371"/>
    </source>
</evidence>
<dbReference type="GO" id="GO:0031460">
    <property type="term" value="P:glycine betaine transport"/>
    <property type="evidence" value="ECO:0007669"/>
    <property type="project" value="InterPro"/>
</dbReference>
<dbReference type="SMART" id="SM00116">
    <property type="entry name" value="CBS"/>
    <property type="match status" value="2"/>
</dbReference>
<organism evidence="14 15">
    <name type="scientific">Paenibacillus lutrae</name>
    <dbReference type="NCBI Taxonomy" id="2078573"/>
    <lineage>
        <taxon>Bacteria</taxon>
        <taxon>Bacillati</taxon>
        <taxon>Bacillota</taxon>
        <taxon>Bacilli</taxon>
        <taxon>Bacillales</taxon>
        <taxon>Paenibacillaceae</taxon>
        <taxon>Paenibacillus</taxon>
    </lineage>
</organism>
<comment type="subcellular location">
    <subcellularLocation>
        <location evidence="10">Cell inner membrane</location>
        <topology evidence="10">Peripheral membrane protein</topology>
    </subcellularLocation>
</comment>
<keyword evidence="6 9" id="KW-0129">CBS domain</keyword>
<dbReference type="SUPFAM" id="SSF52540">
    <property type="entry name" value="P-loop containing nucleoside triphosphate hydrolases"/>
    <property type="match status" value="1"/>
</dbReference>
<dbReference type="Gene3D" id="3.10.580.10">
    <property type="entry name" value="CBS-domain"/>
    <property type="match status" value="1"/>
</dbReference>
<dbReference type="GO" id="GO:0006865">
    <property type="term" value="P:amino acid transport"/>
    <property type="evidence" value="ECO:0007669"/>
    <property type="project" value="UniProtKB-UniRule"/>
</dbReference>
<evidence type="ECO:0000256" key="5">
    <source>
        <dbReference type="ARBA" id="ARBA00022840"/>
    </source>
</evidence>
<evidence type="ECO:0000259" key="12">
    <source>
        <dbReference type="PROSITE" id="PS50893"/>
    </source>
</evidence>
<evidence type="ECO:0000256" key="2">
    <source>
        <dbReference type="ARBA" id="ARBA00022448"/>
    </source>
</evidence>
<evidence type="ECO:0000256" key="8">
    <source>
        <dbReference type="ARBA" id="ARBA00063934"/>
    </source>
</evidence>
<evidence type="ECO:0000256" key="9">
    <source>
        <dbReference type="PROSITE-ProRule" id="PRU00703"/>
    </source>
</evidence>
<dbReference type="GO" id="GO:0015418">
    <property type="term" value="F:ABC-type quaternary ammonium compound transporting activity"/>
    <property type="evidence" value="ECO:0007669"/>
    <property type="project" value="UniProtKB-EC"/>
</dbReference>
<feature type="compositionally biased region" description="Acidic residues" evidence="11">
    <location>
        <begin position="374"/>
        <end position="390"/>
    </location>
</feature>
<comment type="subunit">
    <text evidence="10">The complex is probably composed of two ATP-binding proteins, two transmembrane proteins and a solute-binding protein.</text>
</comment>
<dbReference type="GO" id="GO:0005886">
    <property type="term" value="C:plasma membrane"/>
    <property type="evidence" value="ECO:0007669"/>
    <property type="project" value="UniProtKB-SubCell"/>
</dbReference>
<accession>A0A7X3FKL8</accession>
<evidence type="ECO:0000256" key="10">
    <source>
        <dbReference type="RuleBase" id="RU369116"/>
    </source>
</evidence>
<dbReference type="NCBIfam" id="TIGR01186">
    <property type="entry name" value="proV"/>
    <property type="match status" value="1"/>
</dbReference>
<keyword evidence="5 10" id="KW-0067">ATP-binding</keyword>
<keyword evidence="15" id="KW-1185">Reference proteome</keyword>
<dbReference type="InterPro" id="IPR000644">
    <property type="entry name" value="CBS_dom"/>
</dbReference>
<evidence type="ECO:0000256" key="7">
    <source>
        <dbReference type="ARBA" id="ARBA00052482"/>
    </source>
</evidence>
<dbReference type="EMBL" id="RHLK01000012">
    <property type="protein sequence ID" value="MVP01484.1"/>
    <property type="molecule type" value="Genomic_DNA"/>
</dbReference>
<sequence length="407" mass="45320">MIRLEGVSKRYDDGFVALKNLNLEFAQGELHVLIGPSGCGKSTTMKLINRLINPSEGKVTIKGKDISQEDPVELRRNIGYVIQNIGLFPHMTIARNVAVVPKLLKWDQERIDKRVNELLDLVSLNPETYRNRYPSELSGGQQQRIGVIRAFAAEPDIILMDEPFSALDPISREQLQDELIRLQQELKKTIIFVTHDMDEAIKIADNIVLMKDGEVVQHGRPEHILRYPANEFVKTFVGKQRLHGSGGLDEIPTVDEVMAEHPVTAYPTRGLAEAIKIMEKNRVDSLLIVDRQNRLIGAASIFQVLNKYRQENMTLADVTKPFLHTVLAGTSLSIAIQMMNEHNLPYIPVVREDGKFAGLVTKGSVVRHLAEVYTPDEEESPPVTELELDSSADGGPEVPVSSGGGAK</sequence>
<comment type="caution">
    <text evidence="14">The sequence shown here is derived from an EMBL/GenBank/DDBJ whole genome shotgun (WGS) entry which is preliminary data.</text>
</comment>
<evidence type="ECO:0000256" key="11">
    <source>
        <dbReference type="SAM" id="MobiDB-lite"/>
    </source>
</evidence>
<keyword evidence="4 10" id="KW-0547">Nucleotide-binding</keyword>
<keyword evidence="3" id="KW-0677">Repeat</keyword>
<dbReference type="PANTHER" id="PTHR43117">
    <property type="entry name" value="OSMOPROTECTANT IMPORT ATP-BINDING PROTEIN OSMV"/>
    <property type="match status" value="1"/>
</dbReference>
<dbReference type="InterPro" id="IPR005892">
    <property type="entry name" value="Gly-betaine_transp_ATP-bd"/>
</dbReference>
<dbReference type="InterPro" id="IPR003439">
    <property type="entry name" value="ABC_transporter-like_ATP-bd"/>
</dbReference>
<feature type="domain" description="CBS" evidence="13">
    <location>
        <begin position="318"/>
        <end position="378"/>
    </location>
</feature>
<dbReference type="Proteomes" id="UP000490800">
    <property type="component" value="Unassembled WGS sequence"/>
</dbReference>
<evidence type="ECO:0000313" key="15">
    <source>
        <dbReference type="Proteomes" id="UP000490800"/>
    </source>
</evidence>
<evidence type="ECO:0000256" key="6">
    <source>
        <dbReference type="ARBA" id="ARBA00023122"/>
    </source>
</evidence>
<dbReference type="SUPFAM" id="SSF54631">
    <property type="entry name" value="CBS-domain pair"/>
    <property type="match status" value="1"/>
</dbReference>
<dbReference type="PANTHER" id="PTHR43117:SF3">
    <property type="entry name" value="CHOLINE TRANSPORT ATP-BINDING PROTEIN OPUBA"/>
    <property type="match status" value="1"/>
</dbReference>
<dbReference type="GO" id="GO:0005524">
    <property type="term" value="F:ATP binding"/>
    <property type="evidence" value="ECO:0007669"/>
    <property type="project" value="UniProtKB-UniRule"/>
</dbReference>
<feature type="domain" description="CBS" evidence="13">
    <location>
        <begin position="258"/>
        <end position="315"/>
    </location>
</feature>
<dbReference type="CDD" id="cd03295">
    <property type="entry name" value="ABC_OpuCA_Osmoprotection"/>
    <property type="match status" value="1"/>
</dbReference>
<protein>
    <recommendedName>
        <fullName evidence="10">Quaternary amine transport ATP-binding protein</fullName>
        <ecNumber evidence="10">7.6.2.9</ecNumber>
    </recommendedName>
</protein>
<name>A0A7X3FKL8_9BACL</name>
<reference evidence="14 15" key="1">
    <citation type="journal article" date="2019" name="Microorganisms">
        <title>Paenibacillus lutrae sp. nov., A Chitinolytic Species Isolated from A River Otter in Castril Natural Park, Granada, Spain.</title>
        <authorList>
            <person name="Rodriguez M."/>
            <person name="Reina J.C."/>
            <person name="Bejar V."/>
            <person name="Llamas I."/>
        </authorList>
    </citation>
    <scope>NUCLEOTIDE SEQUENCE [LARGE SCALE GENOMIC DNA]</scope>
    <source>
        <strain evidence="14 15">N10</strain>
    </source>
</reference>
<dbReference type="InterPro" id="IPR017871">
    <property type="entry name" value="ABC_transporter-like_CS"/>
</dbReference>
<comment type="similarity">
    <text evidence="1 10">Belongs to the ABC transporter superfamily.</text>
</comment>
<proteinExistence type="inferred from homology"/>
<dbReference type="PROSITE" id="PS51371">
    <property type="entry name" value="CBS"/>
    <property type="match status" value="2"/>
</dbReference>
<feature type="region of interest" description="Disordered" evidence="11">
    <location>
        <begin position="373"/>
        <end position="407"/>
    </location>
</feature>
<evidence type="ECO:0000313" key="14">
    <source>
        <dbReference type="EMBL" id="MVP01484.1"/>
    </source>
</evidence>
<dbReference type="SMART" id="SM00382">
    <property type="entry name" value="AAA"/>
    <property type="match status" value="1"/>
</dbReference>
<dbReference type="EC" id="7.6.2.9" evidence="10"/>
<dbReference type="PROSITE" id="PS00211">
    <property type="entry name" value="ABC_TRANSPORTER_1"/>
    <property type="match status" value="1"/>
</dbReference>
<evidence type="ECO:0000256" key="4">
    <source>
        <dbReference type="ARBA" id="ARBA00022741"/>
    </source>
</evidence>
<comment type="subunit">
    <text evidence="8">The complex is composed of two ATP-binding proteins (OpuCA), two transmembrane proteins (OpuCB and OpuCD) and a solute-binding protein (OpuCC).</text>
</comment>
<dbReference type="RefSeq" id="WP_157337900.1">
    <property type="nucleotide sequence ID" value="NZ_RHLK01000012.1"/>
</dbReference>
<evidence type="ECO:0000256" key="1">
    <source>
        <dbReference type="ARBA" id="ARBA00005417"/>
    </source>
</evidence>
<keyword evidence="10" id="KW-1003">Cell membrane</keyword>
<dbReference type="AlphaFoldDB" id="A0A7X3FKL8"/>
<dbReference type="InterPro" id="IPR027417">
    <property type="entry name" value="P-loop_NTPase"/>
</dbReference>
<evidence type="ECO:0000256" key="3">
    <source>
        <dbReference type="ARBA" id="ARBA00022737"/>
    </source>
</evidence>
<feature type="domain" description="ABC transporter" evidence="12">
    <location>
        <begin position="2"/>
        <end position="237"/>
    </location>
</feature>
<dbReference type="Pfam" id="PF00005">
    <property type="entry name" value="ABC_tran"/>
    <property type="match status" value="1"/>
</dbReference>
<keyword evidence="10" id="KW-0997">Cell inner membrane</keyword>
<dbReference type="InterPro" id="IPR003593">
    <property type="entry name" value="AAA+_ATPase"/>
</dbReference>
<dbReference type="OrthoDB" id="9802264at2"/>